<dbReference type="AlphaFoldDB" id="A0A5K3EP08"/>
<protein>
    <submittedName>
        <fullName evidence="13">Otopetrin-2</fullName>
    </submittedName>
</protein>
<name>A0A5K3EP08_MESCO</name>
<keyword evidence="4" id="KW-1003">Cell membrane</keyword>
<feature type="region of interest" description="Disordered" evidence="11">
    <location>
        <begin position="196"/>
        <end position="273"/>
    </location>
</feature>
<feature type="compositionally biased region" description="Polar residues" evidence="11">
    <location>
        <begin position="234"/>
        <end position="244"/>
    </location>
</feature>
<accession>A0A5K3EP08</accession>
<comment type="similarity">
    <text evidence="2">Belongs to the otopetrin family.</text>
</comment>
<dbReference type="InterPro" id="IPR004878">
    <property type="entry name" value="Otopetrin"/>
</dbReference>
<reference evidence="13" key="1">
    <citation type="submission" date="2019-11" db="UniProtKB">
        <authorList>
            <consortium name="WormBaseParasite"/>
        </authorList>
    </citation>
    <scope>IDENTIFICATION</scope>
</reference>
<evidence type="ECO:0000256" key="12">
    <source>
        <dbReference type="SAM" id="Phobius"/>
    </source>
</evidence>
<feature type="transmembrane region" description="Helical" evidence="12">
    <location>
        <begin position="73"/>
        <end position="91"/>
    </location>
</feature>
<dbReference type="PANTHER" id="PTHR21522:SF32">
    <property type="entry name" value="OTOPETRIN-2"/>
    <property type="match status" value="1"/>
</dbReference>
<dbReference type="WBParaSite" id="MCU_001637-RA">
    <property type="protein sequence ID" value="MCU_001637-RA"/>
    <property type="gene ID" value="MCU_001637"/>
</dbReference>
<evidence type="ECO:0000256" key="7">
    <source>
        <dbReference type="ARBA" id="ARBA00022989"/>
    </source>
</evidence>
<evidence type="ECO:0000256" key="3">
    <source>
        <dbReference type="ARBA" id="ARBA00022448"/>
    </source>
</evidence>
<feature type="region of interest" description="Disordered" evidence="11">
    <location>
        <begin position="145"/>
        <end position="183"/>
    </location>
</feature>
<evidence type="ECO:0000256" key="10">
    <source>
        <dbReference type="ARBA" id="ARBA00023303"/>
    </source>
</evidence>
<evidence type="ECO:0000256" key="11">
    <source>
        <dbReference type="SAM" id="MobiDB-lite"/>
    </source>
</evidence>
<dbReference type="Pfam" id="PF03189">
    <property type="entry name" value="Otopetrin"/>
    <property type="match status" value="1"/>
</dbReference>
<evidence type="ECO:0000256" key="6">
    <source>
        <dbReference type="ARBA" id="ARBA00022781"/>
    </source>
</evidence>
<comment type="subcellular location">
    <subcellularLocation>
        <location evidence="1">Cell membrane</location>
        <topology evidence="1">Multi-pass membrane protein</topology>
    </subcellularLocation>
</comment>
<dbReference type="GO" id="GO:0015252">
    <property type="term" value="F:proton channel activity"/>
    <property type="evidence" value="ECO:0007669"/>
    <property type="project" value="InterPro"/>
</dbReference>
<evidence type="ECO:0000256" key="4">
    <source>
        <dbReference type="ARBA" id="ARBA00022475"/>
    </source>
</evidence>
<keyword evidence="8" id="KW-0406">Ion transport</keyword>
<keyword evidence="10" id="KW-0407">Ion channel</keyword>
<proteinExistence type="inferred from homology"/>
<evidence type="ECO:0000256" key="8">
    <source>
        <dbReference type="ARBA" id="ARBA00023065"/>
    </source>
</evidence>
<feature type="region of interest" description="Disordered" evidence="11">
    <location>
        <begin position="1"/>
        <end position="23"/>
    </location>
</feature>
<keyword evidence="3" id="KW-0813">Transport</keyword>
<dbReference type="PANTHER" id="PTHR21522">
    <property type="entry name" value="PROTON CHANNEL OTOP"/>
    <property type="match status" value="1"/>
</dbReference>
<organism evidence="13">
    <name type="scientific">Mesocestoides corti</name>
    <name type="common">Flatworm</name>
    <dbReference type="NCBI Taxonomy" id="53468"/>
    <lineage>
        <taxon>Eukaryota</taxon>
        <taxon>Metazoa</taxon>
        <taxon>Spiralia</taxon>
        <taxon>Lophotrochozoa</taxon>
        <taxon>Platyhelminthes</taxon>
        <taxon>Cestoda</taxon>
        <taxon>Eucestoda</taxon>
        <taxon>Cyclophyllidea</taxon>
        <taxon>Mesocestoididae</taxon>
        <taxon>Mesocestoides</taxon>
    </lineage>
</organism>
<evidence type="ECO:0000313" key="13">
    <source>
        <dbReference type="WBParaSite" id="MCU_001637-RA"/>
    </source>
</evidence>
<keyword evidence="5 12" id="KW-0812">Transmembrane</keyword>
<sequence>MLRNSQTNAPGGQRPKPRFKIEKRRNRAPRFMRQLNSLDFSRFRKKNDIMRRPSVAFADYEIKDKRSSIMSSLLLLSALMEGVASFVLPIIDAFGPPKHVEHKFYFEVFQIIQFTASILALAYLQALMIYYDWKRQRREVLTQKLMRSSRDSSEEPYRTDEDRDNDSVVSVDPECSRTIEAPYQPVQIVENNVEISEDASSEVPPNADDEINQRNNSEITEEPQPSTSTESSSNGRNYNLQSRTVVIHDNDGDSSDETIVRKCSSESVSPKPLGKRRVTHLGRMFGDTLGTFSKSNPPFTQDNEGINLYLRLGAVVFGFGVMIMDGFRVADQFRAEKIIFACHSVLWIPVNLIHSVYVFWQTYFLFKYHRV</sequence>
<evidence type="ECO:0000256" key="2">
    <source>
        <dbReference type="ARBA" id="ARBA00006513"/>
    </source>
</evidence>
<feature type="transmembrane region" description="Helical" evidence="12">
    <location>
        <begin position="111"/>
        <end position="131"/>
    </location>
</feature>
<evidence type="ECO:0000256" key="9">
    <source>
        <dbReference type="ARBA" id="ARBA00023136"/>
    </source>
</evidence>
<evidence type="ECO:0000256" key="5">
    <source>
        <dbReference type="ARBA" id="ARBA00022692"/>
    </source>
</evidence>
<feature type="transmembrane region" description="Helical" evidence="12">
    <location>
        <begin position="308"/>
        <end position="326"/>
    </location>
</feature>
<feature type="compositionally biased region" description="Polar residues" evidence="11">
    <location>
        <begin position="1"/>
        <end position="10"/>
    </location>
</feature>
<feature type="compositionally biased region" description="Basic and acidic residues" evidence="11">
    <location>
        <begin position="148"/>
        <end position="161"/>
    </location>
</feature>
<dbReference type="GO" id="GO:0005886">
    <property type="term" value="C:plasma membrane"/>
    <property type="evidence" value="ECO:0007669"/>
    <property type="project" value="UniProtKB-SubCell"/>
</dbReference>
<keyword evidence="9 12" id="KW-0472">Membrane</keyword>
<evidence type="ECO:0000256" key="1">
    <source>
        <dbReference type="ARBA" id="ARBA00004651"/>
    </source>
</evidence>
<keyword evidence="6" id="KW-0375">Hydrogen ion transport</keyword>
<feature type="transmembrane region" description="Helical" evidence="12">
    <location>
        <begin position="338"/>
        <end position="360"/>
    </location>
</feature>
<feature type="compositionally biased region" description="Low complexity" evidence="11">
    <location>
        <begin position="222"/>
        <end position="233"/>
    </location>
</feature>
<keyword evidence="7 12" id="KW-1133">Transmembrane helix</keyword>